<reference evidence="17" key="1">
    <citation type="submission" date="2025-08" db="UniProtKB">
        <authorList>
            <consortium name="Ensembl"/>
        </authorList>
    </citation>
    <scope>IDENTIFICATION</scope>
</reference>
<dbReference type="Proteomes" id="UP000694388">
    <property type="component" value="Unplaced"/>
</dbReference>
<keyword evidence="3 14" id="KW-0812">Transmembrane</keyword>
<keyword evidence="6 14" id="KW-1133">Transmembrane helix</keyword>
<dbReference type="PROSITE" id="PS50923">
    <property type="entry name" value="SUSHI"/>
    <property type="match status" value="21"/>
</dbReference>
<feature type="domain" description="CUB" evidence="15">
    <location>
        <begin position="2044"/>
        <end position="2159"/>
    </location>
</feature>
<evidence type="ECO:0008006" key="19">
    <source>
        <dbReference type="Google" id="ProtNLM"/>
    </source>
</evidence>
<feature type="disulfide bond" evidence="11">
    <location>
        <begin position="1056"/>
        <end position="1083"/>
    </location>
</feature>
<feature type="disulfide bond" evidence="12">
    <location>
        <begin position="2650"/>
        <end position="2677"/>
    </location>
</feature>
<feature type="domain" description="CUB" evidence="15">
    <location>
        <begin position="883"/>
        <end position="991"/>
    </location>
</feature>
<dbReference type="Gene3D" id="2.10.70.10">
    <property type="entry name" value="Complement Module, domain 1"/>
    <property type="match status" value="22"/>
</dbReference>
<evidence type="ECO:0000313" key="18">
    <source>
        <dbReference type="Proteomes" id="UP000694388"/>
    </source>
</evidence>
<dbReference type="GeneTree" id="ENSGT00940000155701"/>
<feature type="domain" description="Sushi" evidence="16">
    <location>
        <begin position="513"/>
        <end position="570"/>
    </location>
</feature>
<dbReference type="InterPro" id="IPR035976">
    <property type="entry name" value="Sushi/SCR/CCP_sf"/>
</dbReference>
<feature type="domain" description="Sushi" evidence="16">
    <location>
        <begin position="139"/>
        <end position="200"/>
    </location>
</feature>
<dbReference type="CDD" id="cd00041">
    <property type="entry name" value="CUB"/>
    <property type="match status" value="12"/>
</dbReference>
<feature type="domain" description="CUB" evidence="15">
    <location>
        <begin position="1894"/>
        <end position="2003"/>
    </location>
</feature>
<feature type="transmembrane region" description="Helical" evidence="14">
    <location>
        <begin position="2991"/>
        <end position="3012"/>
    </location>
</feature>
<dbReference type="FunFam" id="2.60.120.290:FF:000005">
    <property type="entry name" value="Procollagen C-endopeptidase enhancer 1"/>
    <property type="match status" value="1"/>
</dbReference>
<feature type="domain" description="CUB" evidence="15">
    <location>
        <begin position="204"/>
        <end position="308"/>
    </location>
</feature>
<dbReference type="FunFam" id="2.10.70.10:FF:000011">
    <property type="entry name" value="CUB and sushi domain-containing protein 3 isoform A"/>
    <property type="match status" value="3"/>
</dbReference>
<feature type="domain" description="CUB" evidence="15">
    <location>
        <begin position="399"/>
        <end position="510"/>
    </location>
</feature>
<dbReference type="InterPro" id="IPR035914">
    <property type="entry name" value="Sperma_CUB_dom_sf"/>
</dbReference>
<comment type="caution">
    <text evidence="12">Lacks conserved residue(s) required for the propagation of feature annotation.</text>
</comment>
<sequence length="3067" mass="336740">YSPDPLFKQVCLYLGLQLLISLPFHFSGQSCGGRVGGLNGTIESPGFPYGYPNGVNCTWIVQTDQQARIQLSFSSFALEEDYDFLTIYEGLPNAGNLLTGFQLPAPLTTSASLITLRLTSDFAISGQGFRLHYEGVQSSACGNPGTPPHMLLHGSRFQVGDAVRFSCTPGFILEGHGILTCMALVDGTSTWDFPIPHCKARGACGSTVRGPSGVISSPGFPREYTNNVDCTWLVLGEPGDTVSLIFTDFQLEDGYDFLEVLGADLPALWLTGTNLPSPILSNKHWLRLHFTADGSHSRKGFSLQYIVKTAVDLKSRGVKVFTNHANSSPKYFLRKSFLQLLKAIGIITGLIFFLLGATMQFVCDDGYVLLGSKSIICQRVADVFSAWSDQPPRCQAQNCGSKVQGPRGVILSPNFPGLYDSNSHCVWIVTALNSDKVIRIHFEEFDLERGYDSLVLGDGGEAGDPKTVLQVLTGAEVPDLIVSITNQMWIYLQTDETVGSLGFKIAFEEIDAGTCGDPGVPAYGKREGSSLMHGDQLNFECEHAFELVGEKIITCQSNNQWTANIPRCIFSCFFNYTAPSGTVLSPNYPAGYGGNLDCAWLIITAPGSRVHITFNDFDVETRFDFLTMRDGEEPDAELIGTFTGAEAPTHVSSSGHVLRLEFQSDNSMSGRGFNISYASELTACSSPPSCVGSLLINYTKYGARQNALCGGFIQTSQGTILSPRFPDFYPNSLNCTWTVQVPHGKGVLFTFHAFHLESQHDYLLVSENGSFSHPVAHLTGTSLPPSVRAGVHGNFGAELRFISDFSMSYAGFNLSFTAYNLEPCTDPGVPNYGRKIGNSFAVGDELLFSCQDGYRLEGDERILCLGGERRLWSAPLPRCVAECGTSLHGSEGSLLSPGYPRPYSGSHSCMYSITVEPGGGIRLTAIEFNLGQKDFLKVHDGKNTSAPNLGTFTGASMRGVTLNSTSNHLLLEFNSDNLSSQQGFRLTYKSFELLHCADPGTPTFGLRLTDEGGLAGSSITFACEPGYTLRGEPVLTCRLGKRRIWDHSLPTCAAECGGDIKDEISGTVLSPNYPEPYGHNLECIWMVEVNLGYIISLRFSTFDTEELHDVLRIWDGHVTNGTLLRELSGSAIPEDVHSTLNFITLHFDTDFFISKAGFSLHFSTFLASECHEPAVLLNGSRSGLGRSPGDVVRFHCDPGYEMKGQAEIVCIQESNRFHWQPDLPTCIAPCGGNVTGPSGVILSPNYPQAYPAGKECLWIITVNKDFVIELMFHSLSLEVNYDYLHVYDGPDTGELLLGSYHGSELPNQVESSGNIMCLKLHSDSTVSLRGFYLEYKEKPRESCLDPGIVLNSTRLGTSFRLGSTVSYSCDSGYTMSGYSTLICEMHHQGKLQWNHPPPTCLGRITKNCLNYKIFWYPHTYFFGLQWNKTKKMVFGQFKFFQTALNDSWHILLSLSGNQITIKFTSDVENTGKGFHFIYQAVPRTSARQCDSMPEPKFGRRLGTNFSAGAVLHFECDNGYILRGSHTIRCQPMHNALAKWNDSLPSCVVPCGGNLTEPKGSILSPGFPEPYDNNLNCVWIITVLEGSGVQVRVINFVTEHNWDALEVYDGGDENASRIGSFSGTLIPSVLNSTSNIIYLHFHSDISVSAAGFHLEYAAVGLESCPQPKVPSNGIFIGDRFLVGDVVTFKCEPGFQLQGRSHVTCMPGPVRRWNFPPPLCVAQCGGVLTETEGVILSPGYPGNYPSNQDCVWRIRLPQGFGVYFQFENFSTELTHDFVEIVNAPMETHHVVGRFGGKKLPPPLLSTSHETVVHFQSDYSQNRQGFKITYEAYQLSLCPEPTPFRNGVVIGSDYSVGKSISFECFHGYTLVGHSVLTCQHGLSRNWDHGVPKCEALCGGNITNMSGTIYSPGYPDDSPNYQDCFWLITFPPGYGVQINLTGIVTESVFDLITIWDGPDKDSPLLTRLSEGSRALPVRSLSNEVLLRYHSDFSTNALFNLTIQIMCCLLLADNVIKYRCFPGFTLVGNAVITCKLNGRLQPDGLPPSCEAQCPTNEIRNDSSGVILSPEYPHDYPNLQSCSWSIALESGYNITILVESFQSEELYDMLEIFDGPNENNPHLLTMSGNYSRPTNVTSRDHHVFLRWTTDHATSKKGFILHYWAMYCSTPPAPHHGSVLSQSGGDEGSVVHWGCASGYRLVGHRKAVCHRAEGGWFYWDTRQVPACQEITCGIPRPPKNGFMTISGYGSGGKVAYICNPGYKMAPKQQAEATCQSNGKWSNLNRPPLCQVVSCPSLSSQIHLEHGSWRYLSEQRREFGARVLFSCRSGFHLIGARMVECGPHGLWSWKSERPHCQNGHCGSPEIVVNGQVIGEQYGYRDTVVYQCNLGFRLLGSSVRICQKDHTWSGLVPTCTRKSNPLIEELRFDFLLFLVSGGGQWANPLPRDLVTCADPGQVKNSQRYSKQSNKTFSFGFSMFYQCKSGYQLLGSSALTCLATGLWDFALPECTALNCGHPGIPPHGTLSGENFTFGVSVSYACLDGRKLVGSSRRHCQANGVWTRSLPHCTGTSGGSCGDPGIPAHGARQGGSFRSRGILHFSCQFGHTLHGSQRRICLANGTWTGTQPECHAIRCEEPPSVLNGIQESTGDTWQSTTVYQCLTGHQLSHAGIMTCKADGKWHGEPPQCLPMFCGDPGTPGGGHREGRSFTYLSVVSFSCEPPYLIVGSTSRTCQADGTWSARQPRCIDLTNTICSDPGTPENGFQNYSLGYEVGSTVYFSCGKGFHIQGSTSRTCQADLSWNGVQPECLSHRCQEPETSPFANVEALEVAGLGYTLLYSCQNGYFLASGSEHRTCAPDGTWSGKAPVCHVNESVYHNPKQHNDTWRGFYDYLAKKHPAVLTPVGFAIRTGQVNATLTDGSTLVELTGTYNEQESKLIFTIQKITSQTHTSVGKFKDENWIMDGFVSSFYYILYFFSFNSSPGIPQDEKTPPGKRSGANSSSVAIAILVPFFSLIFSGFAFYLYKQRTRPKAGFRSCSGHESTNGQPAFENPMYDTNQRSRESKSVRFDPTLNTVCTMV</sequence>
<dbReference type="InterPro" id="IPR051277">
    <property type="entry name" value="SEZ6_CSMD_C4BPB_Regulators"/>
</dbReference>
<evidence type="ECO:0000256" key="11">
    <source>
        <dbReference type="PROSITE-ProRule" id="PRU00059"/>
    </source>
</evidence>
<dbReference type="FunFam" id="2.10.70.10:FF:000002">
    <property type="entry name" value="CUB and Sushi multiple domains 3"/>
    <property type="match status" value="4"/>
</dbReference>
<dbReference type="InterPro" id="IPR000859">
    <property type="entry name" value="CUB_dom"/>
</dbReference>
<dbReference type="PROSITE" id="PS01180">
    <property type="entry name" value="CUB"/>
    <property type="match status" value="12"/>
</dbReference>
<feature type="disulfide bond" evidence="12">
    <location>
        <begin position="2770"/>
        <end position="2797"/>
    </location>
</feature>
<feature type="domain" description="CUB" evidence="15">
    <location>
        <begin position="1230"/>
        <end position="1338"/>
    </location>
</feature>
<feature type="domain" description="CUB" evidence="15">
    <location>
        <begin position="572"/>
        <end position="680"/>
    </location>
</feature>
<organism evidence="17 18">
    <name type="scientific">Eptatretus burgeri</name>
    <name type="common">Inshore hagfish</name>
    <dbReference type="NCBI Taxonomy" id="7764"/>
    <lineage>
        <taxon>Eukaryota</taxon>
        <taxon>Metazoa</taxon>
        <taxon>Chordata</taxon>
        <taxon>Craniata</taxon>
        <taxon>Vertebrata</taxon>
        <taxon>Cyclostomata</taxon>
        <taxon>Myxini</taxon>
        <taxon>Myxiniformes</taxon>
        <taxon>Myxinidae</taxon>
        <taxon>Eptatretinae</taxon>
        <taxon>Eptatretus</taxon>
    </lineage>
</organism>
<feature type="domain" description="Sushi" evidence="16">
    <location>
        <begin position="1168"/>
        <end position="1228"/>
    </location>
</feature>
<dbReference type="FunFam" id="2.60.120.290:FF:000001">
    <property type="entry name" value="CUB and sushi domain-containing protein 3 isoform X1"/>
    <property type="match status" value="9"/>
</dbReference>
<evidence type="ECO:0000256" key="2">
    <source>
        <dbReference type="ARBA" id="ARBA00022659"/>
    </source>
</evidence>
<dbReference type="SUPFAM" id="SSF49854">
    <property type="entry name" value="Spermadhesin, CUB domain"/>
    <property type="match status" value="12"/>
</dbReference>
<dbReference type="CDD" id="cd00033">
    <property type="entry name" value="CCP"/>
    <property type="match status" value="22"/>
</dbReference>
<evidence type="ECO:0000256" key="12">
    <source>
        <dbReference type="PROSITE-ProRule" id="PRU00302"/>
    </source>
</evidence>
<keyword evidence="5" id="KW-0677">Repeat</keyword>
<feature type="domain" description="Sushi" evidence="16">
    <location>
        <begin position="1661"/>
        <end position="1720"/>
    </location>
</feature>
<feature type="transmembrane region" description="Helical" evidence="14">
    <location>
        <begin position="340"/>
        <end position="362"/>
    </location>
</feature>
<dbReference type="SMART" id="SM00032">
    <property type="entry name" value="CCP"/>
    <property type="match status" value="22"/>
</dbReference>
<keyword evidence="8 12" id="KW-1015">Disulfide bond</keyword>
<evidence type="ECO:0000259" key="16">
    <source>
        <dbReference type="PROSITE" id="PS50923"/>
    </source>
</evidence>
<feature type="domain" description="Sushi" evidence="16">
    <location>
        <begin position="2351"/>
        <end position="2408"/>
    </location>
</feature>
<feature type="domain" description="CUB" evidence="15">
    <location>
        <begin position="1056"/>
        <end position="1165"/>
    </location>
</feature>
<feature type="domain" description="CUB" evidence="15">
    <location>
        <begin position="31"/>
        <end position="136"/>
    </location>
</feature>
<comment type="similarity">
    <text evidence="10">Belongs to the CSMD family.</text>
</comment>
<feature type="domain" description="Sushi" evidence="16">
    <location>
        <begin position="2741"/>
        <end position="2799"/>
    </location>
</feature>
<evidence type="ECO:0000256" key="4">
    <source>
        <dbReference type="ARBA" id="ARBA00022729"/>
    </source>
</evidence>
<feature type="region of interest" description="Disordered" evidence="13">
    <location>
        <begin position="3022"/>
        <end position="3050"/>
    </location>
</feature>
<evidence type="ECO:0000256" key="3">
    <source>
        <dbReference type="ARBA" id="ARBA00022692"/>
    </source>
</evidence>
<comment type="subcellular location">
    <subcellularLocation>
        <location evidence="1">Membrane</location>
    </subcellularLocation>
</comment>
<feature type="domain" description="CUB" evidence="15">
    <location>
        <begin position="709"/>
        <end position="819"/>
    </location>
</feature>
<feature type="domain" description="Sushi" evidence="16">
    <location>
        <begin position="2441"/>
        <end position="2502"/>
    </location>
</feature>
<feature type="disulfide bond" evidence="12">
    <location>
        <begin position="541"/>
        <end position="568"/>
    </location>
</feature>
<dbReference type="Pfam" id="PF00084">
    <property type="entry name" value="Sushi"/>
    <property type="match status" value="20"/>
</dbReference>
<feature type="domain" description="Sushi" evidence="16">
    <location>
        <begin position="1341"/>
        <end position="1402"/>
    </location>
</feature>
<protein>
    <recommendedName>
        <fullName evidence="19">CUB and Sushi multiple domains 3a</fullName>
    </recommendedName>
</protein>
<feature type="domain" description="CUB" evidence="15">
    <location>
        <begin position="1722"/>
        <end position="1830"/>
    </location>
</feature>
<feature type="disulfide bond" evidence="12">
    <location>
        <begin position="2473"/>
        <end position="2500"/>
    </location>
</feature>
<dbReference type="OMA" id="XVYKSQE"/>
<keyword evidence="2 12" id="KW-0768">Sushi</keyword>
<keyword evidence="4" id="KW-0732">Signal</keyword>
<dbReference type="PANTHER" id="PTHR45656">
    <property type="entry name" value="PROTEIN CBR-CLEC-78"/>
    <property type="match status" value="1"/>
</dbReference>
<dbReference type="PANTHER" id="PTHR45656:SF4">
    <property type="entry name" value="PROTEIN CBR-CLEC-78"/>
    <property type="match status" value="1"/>
</dbReference>
<keyword evidence="7 14" id="KW-0472">Membrane</keyword>
<feature type="domain" description="CUB" evidence="15">
    <location>
        <begin position="1550"/>
        <end position="1658"/>
    </location>
</feature>
<dbReference type="Gene3D" id="2.60.120.290">
    <property type="entry name" value="Spermadhesin, CUB domain"/>
    <property type="match status" value="12"/>
</dbReference>
<feature type="domain" description="Sushi" evidence="16">
    <location>
        <begin position="2159"/>
        <end position="2222"/>
    </location>
</feature>
<feature type="domain" description="Sushi" evidence="16">
    <location>
        <begin position="2800"/>
        <end position="2859"/>
    </location>
</feature>
<evidence type="ECO:0000256" key="6">
    <source>
        <dbReference type="ARBA" id="ARBA00022989"/>
    </source>
</evidence>
<dbReference type="SMART" id="SM00042">
    <property type="entry name" value="CUB"/>
    <property type="match status" value="12"/>
</dbReference>
<evidence type="ECO:0000256" key="10">
    <source>
        <dbReference type="ARBA" id="ARBA00061013"/>
    </source>
</evidence>
<feature type="domain" description="Sushi" evidence="16">
    <location>
        <begin position="2564"/>
        <end position="2621"/>
    </location>
</feature>
<dbReference type="Ensembl" id="ENSEBUT00000022165.1">
    <property type="protein sequence ID" value="ENSEBUP00000021589.1"/>
    <property type="gene ID" value="ENSEBUG00000013258.1"/>
</dbReference>
<evidence type="ECO:0000256" key="13">
    <source>
        <dbReference type="SAM" id="MobiDB-lite"/>
    </source>
</evidence>
<feature type="domain" description="Sushi" evidence="16">
    <location>
        <begin position="2223"/>
        <end position="2284"/>
    </location>
</feature>
<dbReference type="SUPFAM" id="SSF57535">
    <property type="entry name" value="Complement control module/SCR domain"/>
    <property type="match status" value="22"/>
</dbReference>
<feature type="domain" description="Sushi" evidence="16">
    <location>
        <begin position="2680"/>
        <end position="2737"/>
    </location>
</feature>
<dbReference type="GO" id="GO:0016020">
    <property type="term" value="C:membrane"/>
    <property type="evidence" value="ECO:0007669"/>
    <property type="project" value="UniProtKB-SubCell"/>
</dbReference>
<feature type="domain" description="Sushi" evidence="16">
    <location>
        <begin position="1487"/>
        <end position="1548"/>
    </location>
</feature>
<feature type="domain" description="Sushi" evidence="16">
    <location>
        <begin position="2622"/>
        <end position="2679"/>
    </location>
</feature>
<name>A0A8C4QWL1_EPTBU</name>
<feature type="disulfide bond" evidence="12">
    <location>
        <begin position="2708"/>
        <end position="2735"/>
    </location>
</feature>
<feature type="domain" description="Sushi" evidence="16">
    <location>
        <begin position="324"/>
        <end position="396"/>
    </location>
</feature>
<feature type="domain" description="Sushi" evidence="16">
    <location>
        <begin position="2285"/>
        <end position="2350"/>
    </location>
</feature>
<accession>A0A8C4QWL1</accession>
<feature type="domain" description="Sushi" evidence="16">
    <location>
        <begin position="1833"/>
        <end position="1892"/>
    </location>
</feature>
<proteinExistence type="inferred from homology"/>
<feature type="disulfide bond" evidence="12">
    <location>
        <begin position="2379"/>
        <end position="2406"/>
    </location>
</feature>
<evidence type="ECO:0000256" key="9">
    <source>
        <dbReference type="ARBA" id="ARBA00023180"/>
    </source>
</evidence>
<evidence type="ECO:0000256" key="7">
    <source>
        <dbReference type="ARBA" id="ARBA00023136"/>
    </source>
</evidence>
<feature type="domain" description="Sushi" evidence="16">
    <location>
        <begin position="2503"/>
        <end position="2560"/>
    </location>
</feature>
<feature type="domain" description="Sushi" evidence="16">
    <location>
        <begin position="994"/>
        <end position="1054"/>
    </location>
</feature>
<evidence type="ECO:0000313" key="17">
    <source>
        <dbReference type="Ensembl" id="ENSEBUP00000021589.1"/>
    </source>
</evidence>
<dbReference type="Pfam" id="PF00431">
    <property type="entry name" value="CUB"/>
    <property type="match status" value="12"/>
</dbReference>
<evidence type="ECO:0000256" key="1">
    <source>
        <dbReference type="ARBA" id="ARBA00004370"/>
    </source>
</evidence>
<feature type="disulfide bond" evidence="12">
    <location>
        <begin position="2531"/>
        <end position="2558"/>
    </location>
</feature>
<reference evidence="17" key="2">
    <citation type="submission" date="2025-09" db="UniProtKB">
        <authorList>
            <consortium name="Ensembl"/>
        </authorList>
    </citation>
    <scope>IDENTIFICATION</scope>
</reference>
<evidence type="ECO:0000256" key="14">
    <source>
        <dbReference type="SAM" id="Phobius"/>
    </source>
</evidence>
<keyword evidence="18" id="KW-1185">Reference proteome</keyword>
<evidence type="ECO:0000259" key="15">
    <source>
        <dbReference type="PROSITE" id="PS01180"/>
    </source>
</evidence>
<evidence type="ECO:0000256" key="5">
    <source>
        <dbReference type="ARBA" id="ARBA00022737"/>
    </source>
</evidence>
<keyword evidence="9" id="KW-0325">Glycoprotein</keyword>
<dbReference type="InterPro" id="IPR000436">
    <property type="entry name" value="Sushi_SCR_CCP_dom"/>
</dbReference>
<feature type="disulfide bond" evidence="12">
    <location>
        <begin position="2592"/>
        <end position="2619"/>
    </location>
</feature>
<feature type="domain" description="Sushi" evidence="16">
    <location>
        <begin position="822"/>
        <end position="881"/>
    </location>
</feature>
<evidence type="ECO:0000256" key="8">
    <source>
        <dbReference type="ARBA" id="ARBA00023157"/>
    </source>
</evidence>